<dbReference type="Proteomes" id="UP001172728">
    <property type="component" value="Unassembled WGS sequence"/>
</dbReference>
<reference evidence="2" key="1">
    <citation type="submission" date="2023-06" db="EMBL/GenBank/DDBJ databases">
        <title>Sysu t00192.</title>
        <authorList>
            <person name="Gao L."/>
            <person name="Fang B.-Z."/>
            <person name="Li W.-J."/>
        </authorList>
    </citation>
    <scope>NUCLEOTIDE SEQUENCE</scope>
    <source>
        <strain evidence="2">SYSU T00192</strain>
    </source>
</reference>
<sequence length="222" mass="24331">MAGNLLDIDPELAYRHAQVALQRGGRVDVVREAAALTAYATGRYAEALREFRTVRRLGGSIEHLPLMADCERGLGRPERALAIAEEPDAKALPADSAVEMRIVVAGARLDMGDAEAAQLILNRISTPNADLQVRVDEAKVAVLRALGRDAEADELEASIPEPVEEEIEEDIVLYDTAELPDPDEHDEDEDDDADEAPEFDDEDDLHEVAEEHAEDAEDEDRA</sequence>
<feature type="compositionally biased region" description="Acidic residues" evidence="1">
    <location>
        <begin position="212"/>
        <end position="222"/>
    </location>
</feature>
<feature type="region of interest" description="Disordered" evidence="1">
    <location>
        <begin position="153"/>
        <end position="222"/>
    </location>
</feature>
<organism evidence="2 3">
    <name type="scientific">Demequina litoralis</name>
    <dbReference type="NCBI Taxonomy" id="3051660"/>
    <lineage>
        <taxon>Bacteria</taxon>
        <taxon>Bacillati</taxon>
        <taxon>Actinomycetota</taxon>
        <taxon>Actinomycetes</taxon>
        <taxon>Micrococcales</taxon>
        <taxon>Demequinaceae</taxon>
        <taxon>Demequina</taxon>
    </lineage>
</organism>
<evidence type="ECO:0000313" key="3">
    <source>
        <dbReference type="Proteomes" id="UP001172728"/>
    </source>
</evidence>
<evidence type="ECO:0000256" key="1">
    <source>
        <dbReference type="SAM" id="MobiDB-lite"/>
    </source>
</evidence>
<dbReference type="InterPro" id="IPR011990">
    <property type="entry name" value="TPR-like_helical_dom_sf"/>
</dbReference>
<name>A0ABT8GCY0_9MICO</name>
<keyword evidence="3" id="KW-1185">Reference proteome</keyword>
<proteinExistence type="predicted"/>
<accession>A0ABT8GCY0</accession>
<dbReference type="RefSeq" id="WP_301135914.1">
    <property type="nucleotide sequence ID" value="NZ_JAUHPW010000014.1"/>
</dbReference>
<gene>
    <name evidence="2" type="ORF">QQX09_14135</name>
</gene>
<feature type="compositionally biased region" description="Acidic residues" evidence="1">
    <location>
        <begin position="153"/>
        <end position="205"/>
    </location>
</feature>
<comment type="caution">
    <text evidence="2">The sequence shown here is derived from an EMBL/GenBank/DDBJ whole genome shotgun (WGS) entry which is preliminary data.</text>
</comment>
<dbReference type="SUPFAM" id="SSF48452">
    <property type="entry name" value="TPR-like"/>
    <property type="match status" value="1"/>
</dbReference>
<evidence type="ECO:0008006" key="4">
    <source>
        <dbReference type="Google" id="ProtNLM"/>
    </source>
</evidence>
<evidence type="ECO:0000313" key="2">
    <source>
        <dbReference type="EMBL" id="MDN4476995.1"/>
    </source>
</evidence>
<protein>
    <recommendedName>
        <fullName evidence="4">Tetratricopeptide repeat-containing protein</fullName>
    </recommendedName>
</protein>
<dbReference type="EMBL" id="JAUHPW010000014">
    <property type="protein sequence ID" value="MDN4476995.1"/>
    <property type="molecule type" value="Genomic_DNA"/>
</dbReference>